<dbReference type="OrthoDB" id="9797743at2"/>
<dbReference type="NCBIfam" id="TIGR01990">
    <property type="entry name" value="bPGM"/>
    <property type="match status" value="1"/>
</dbReference>
<evidence type="ECO:0000256" key="11">
    <source>
        <dbReference type="PIRSR" id="PIRSR610972-2"/>
    </source>
</evidence>
<evidence type="ECO:0000256" key="8">
    <source>
        <dbReference type="ARBA" id="ARBA00044968"/>
    </source>
</evidence>
<dbReference type="NCBIfam" id="TIGR01509">
    <property type="entry name" value="HAD-SF-IA-v3"/>
    <property type="match status" value="1"/>
</dbReference>
<dbReference type="InterPro" id="IPR010972">
    <property type="entry name" value="Beta-PGM"/>
</dbReference>
<comment type="similarity">
    <text evidence="1">Belongs to the HAD-like hydrolase superfamily. CbbY/CbbZ/Gph/YieH family.</text>
</comment>
<gene>
    <name evidence="14" type="ORF">SAMN05878443_2151</name>
</gene>
<dbReference type="SFLD" id="SFLDG01129">
    <property type="entry name" value="C1.5:_HAD__Beta-PGM__Phosphata"/>
    <property type="match status" value="1"/>
</dbReference>
<feature type="binding site" evidence="11">
    <location>
        <begin position="42"/>
        <end position="47"/>
    </location>
    <ligand>
        <name>substrate</name>
    </ligand>
</feature>
<dbReference type="InterPro" id="IPR006439">
    <property type="entry name" value="HAD-SF_hydro_IA"/>
</dbReference>
<feature type="binding site" evidence="12">
    <location>
        <position position="7"/>
    </location>
    <ligand>
        <name>Mg(2+)</name>
        <dbReference type="ChEBI" id="CHEBI:18420"/>
    </ligand>
</feature>
<proteinExistence type="inferred from homology"/>
<keyword evidence="4 12" id="KW-0460">Magnesium</keyword>
<comment type="catalytic activity">
    <reaction evidence="7">
        <text>beta-D-glucose 1-phosphate = beta-D-glucose 6-phosphate</text>
        <dbReference type="Rhea" id="RHEA:20113"/>
        <dbReference type="ChEBI" id="CHEBI:57684"/>
        <dbReference type="ChEBI" id="CHEBI:58247"/>
        <dbReference type="EC" id="5.4.2.6"/>
    </reaction>
</comment>
<feature type="active site" description="Nucleophile" evidence="10">
    <location>
        <position position="7"/>
    </location>
</feature>
<feature type="binding site" evidence="12">
    <location>
        <position position="9"/>
    </location>
    <ligand>
        <name>Mg(2+)</name>
        <dbReference type="ChEBI" id="CHEBI:18420"/>
    </ligand>
</feature>
<evidence type="ECO:0000256" key="4">
    <source>
        <dbReference type="ARBA" id="ARBA00022842"/>
    </source>
</evidence>
<dbReference type="STRING" id="28230.SAMN05878443_2151"/>
<dbReference type="CDD" id="cd02598">
    <property type="entry name" value="HAD_BPGM"/>
    <property type="match status" value="1"/>
</dbReference>
<evidence type="ECO:0000313" key="15">
    <source>
        <dbReference type="Proteomes" id="UP000184758"/>
    </source>
</evidence>
<keyword evidence="15" id="KW-1185">Reference proteome</keyword>
<dbReference type="RefSeq" id="WP_034545985.1">
    <property type="nucleotide sequence ID" value="NZ_FSRN01000001.1"/>
</dbReference>
<feature type="site" description="Important for catalytic activity and assists the phosphoryl transfer reaction to Asp8 by balancing charge and orienting the reacting groups" evidence="13">
    <location>
        <position position="114"/>
    </location>
</feature>
<dbReference type="InterPro" id="IPR010976">
    <property type="entry name" value="B-phosphoglucomutase_hydrolase"/>
</dbReference>
<evidence type="ECO:0000256" key="5">
    <source>
        <dbReference type="ARBA" id="ARBA00023235"/>
    </source>
</evidence>
<evidence type="ECO:0000256" key="7">
    <source>
        <dbReference type="ARBA" id="ARBA00044926"/>
    </source>
</evidence>
<feature type="binding site" evidence="11">
    <location>
        <begin position="114"/>
        <end position="118"/>
    </location>
    <ligand>
        <name>substrate</name>
    </ligand>
</feature>
<dbReference type="Gene3D" id="3.40.50.1000">
    <property type="entry name" value="HAD superfamily/HAD-like"/>
    <property type="match status" value="1"/>
</dbReference>
<dbReference type="GO" id="GO:0008801">
    <property type="term" value="F:beta-phosphoglucomutase activity"/>
    <property type="evidence" value="ECO:0007669"/>
    <property type="project" value="UniProtKB-EC"/>
</dbReference>
<evidence type="ECO:0000256" key="10">
    <source>
        <dbReference type="PIRSR" id="PIRSR610972-1"/>
    </source>
</evidence>
<feature type="binding site" evidence="11">
    <location>
        <position position="145"/>
    </location>
    <ligand>
        <name>substrate</name>
    </ligand>
</feature>
<dbReference type="GO" id="GO:0000287">
    <property type="term" value="F:magnesium ion binding"/>
    <property type="evidence" value="ECO:0007669"/>
    <property type="project" value="InterPro"/>
</dbReference>
<evidence type="ECO:0000256" key="1">
    <source>
        <dbReference type="ARBA" id="ARBA00006171"/>
    </source>
</evidence>
<feature type="active site" description="Proton donor/acceptor" evidence="10">
    <location>
        <position position="9"/>
    </location>
</feature>
<evidence type="ECO:0000256" key="9">
    <source>
        <dbReference type="ARBA" id="ARBA00044991"/>
    </source>
</evidence>
<feature type="binding site" evidence="11">
    <location>
        <begin position="7"/>
        <end position="9"/>
    </location>
    <ligand>
        <name>substrate</name>
    </ligand>
</feature>
<keyword evidence="6" id="KW-0119">Carbohydrate metabolism</keyword>
<dbReference type="InterPro" id="IPR036412">
    <property type="entry name" value="HAD-like_sf"/>
</dbReference>
<evidence type="ECO:0000313" key="14">
    <source>
        <dbReference type="EMBL" id="SIO24436.1"/>
    </source>
</evidence>
<dbReference type="EMBL" id="FSRN01000001">
    <property type="protein sequence ID" value="SIO24436.1"/>
    <property type="molecule type" value="Genomic_DNA"/>
</dbReference>
<keyword evidence="2" id="KW-0597">Phosphoprotein</keyword>
<protein>
    <recommendedName>
        <fullName evidence="9">Beta-phosphoglucomutase</fullName>
        <ecNumber evidence="8">5.4.2.6</ecNumber>
    </recommendedName>
</protein>
<comment type="cofactor">
    <cofactor evidence="12">
        <name>Mg(2+)</name>
        <dbReference type="ChEBI" id="CHEBI:18420"/>
    </cofactor>
    <text evidence="12">Binds 2 magnesium ions per subunit.</text>
</comment>
<organism evidence="14 15">
    <name type="scientific">Carnobacterium alterfunditum</name>
    <dbReference type="NCBI Taxonomy" id="28230"/>
    <lineage>
        <taxon>Bacteria</taxon>
        <taxon>Bacillati</taxon>
        <taxon>Bacillota</taxon>
        <taxon>Bacilli</taxon>
        <taxon>Lactobacillales</taxon>
        <taxon>Carnobacteriaceae</taxon>
        <taxon>Carnobacterium</taxon>
    </lineage>
</organism>
<dbReference type="InterPro" id="IPR023198">
    <property type="entry name" value="PGP-like_dom2"/>
</dbReference>
<dbReference type="SFLD" id="SFLDG01135">
    <property type="entry name" value="C1.5.6:_HAD__Beta-PGM__Phospha"/>
    <property type="match status" value="1"/>
</dbReference>
<evidence type="ECO:0000256" key="3">
    <source>
        <dbReference type="ARBA" id="ARBA00022723"/>
    </source>
</evidence>
<dbReference type="PRINTS" id="PR00413">
    <property type="entry name" value="HADHALOGNASE"/>
</dbReference>
<dbReference type="Proteomes" id="UP000184758">
    <property type="component" value="Unassembled WGS sequence"/>
</dbReference>
<feature type="site" description="Important for catalytic activity and assists the phosphoryl transfer reaction to Asp8 by balancing charge and orienting the reacting groups" evidence="13">
    <location>
        <position position="145"/>
    </location>
</feature>
<dbReference type="EC" id="5.4.2.6" evidence="8"/>
<evidence type="ECO:0000256" key="13">
    <source>
        <dbReference type="PIRSR" id="PIRSR610972-4"/>
    </source>
</evidence>
<feature type="binding site" evidence="11">
    <location>
        <position position="76"/>
    </location>
    <ligand>
        <name>substrate</name>
    </ligand>
</feature>
<name>A0A1N6HXE5_9LACT</name>
<evidence type="ECO:0000256" key="12">
    <source>
        <dbReference type="PIRSR" id="PIRSR610972-3"/>
    </source>
</evidence>
<feature type="binding site" evidence="11">
    <location>
        <position position="50"/>
    </location>
    <ligand>
        <name>substrate</name>
    </ligand>
</feature>
<keyword evidence="5" id="KW-0413">Isomerase</keyword>
<dbReference type="SFLD" id="SFLDF00046">
    <property type="entry name" value="beta-phosphoglucomutase"/>
    <property type="match status" value="1"/>
</dbReference>
<feature type="binding site" evidence="11">
    <location>
        <position position="23"/>
    </location>
    <ligand>
        <name>substrate</name>
    </ligand>
</feature>
<accession>A0A1N6HXE5</accession>
<dbReference type="Gene3D" id="1.10.150.240">
    <property type="entry name" value="Putative phosphatase, domain 2"/>
    <property type="match status" value="1"/>
</dbReference>
<feature type="binding site" evidence="12">
    <location>
        <position position="169"/>
    </location>
    <ligand>
        <name>Mg(2+)</name>
        <dbReference type="ChEBI" id="CHEBI:18420"/>
    </ligand>
</feature>
<evidence type="ECO:0000256" key="6">
    <source>
        <dbReference type="ARBA" id="ARBA00023277"/>
    </source>
</evidence>
<dbReference type="SUPFAM" id="SSF56784">
    <property type="entry name" value="HAD-like"/>
    <property type="match status" value="1"/>
</dbReference>
<dbReference type="AlphaFoldDB" id="A0A1N6HXE5"/>
<dbReference type="NCBIfam" id="TIGR02009">
    <property type="entry name" value="PGMB-YQAB-SF"/>
    <property type="match status" value="1"/>
</dbReference>
<dbReference type="InterPro" id="IPR023214">
    <property type="entry name" value="HAD_sf"/>
</dbReference>
<dbReference type="SFLD" id="SFLDS00003">
    <property type="entry name" value="Haloacid_Dehalogenase"/>
    <property type="match status" value="1"/>
</dbReference>
<dbReference type="GO" id="GO:0005975">
    <property type="term" value="P:carbohydrate metabolic process"/>
    <property type="evidence" value="ECO:0007669"/>
    <property type="project" value="InterPro"/>
</dbReference>
<evidence type="ECO:0000256" key="2">
    <source>
        <dbReference type="ARBA" id="ARBA00022553"/>
    </source>
</evidence>
<keyword evidence="3 12" id="KW-0479">Metal-binding</keyword>
<reference evidence="15" key="1">
    <citation type="submission" date="2016-11" db="EMBL/GenBank/DDBJ databases">
        <authorList>
            <person name="Varghese N."/>
            <person name="Submissions S."/>
        </authorList>
    </citation>
    <scope>NUCLEOTIDE SEQUENCE [LARGE SCALE GENOMIC DNA]</scope>
    <source>
        <strain evidence="15">313</strain>
    </source>
</reference>
<dbReference type="InterPro" id="IPR051600">
    <property type="entry name" value="Beta-PGM-like"/>
</dbReference>
<dbReference type="PANTHER" id="PTHR46193">
    <property type="entry name" value="6-PHOSPHOGLUCONATE PHOSPHATASE"/>
    <property type="match status" value="1"/>
</dbReference>
<dbReference type="Pfam" id="PF00702">
    <property type="entry name" value="Hydrolase"/>
    <property type="match status" value="1"/>
</dbReference>
<feature type="binding site" evidence="12">
    <location>
        <position position="170"/>
    </location>
    <ligand>
        <name>Mg(2+)</name>
        <dbReference type="ChEBI" id="CHEBI:18420"/>
    </ligand>
</feature>
<dbReference type="eggNOG" id="COG0637">
    <property type="taxonomic scope" value="Bacteria"/>
</dbReference>
<dbReference type="PANTHER" id="PTHR46193:SF18">
    <property type="entry name" value="HEXITOL PHOSPHATASE B"/>
    <property type="match status" value="1"/>
</dbReference>
<sequence length="223" mass="23636">MKAVLFDLDGILTDTANYHYQAWKALGAELGIEIDEAFNEQLKGVSRTDSLALILAKDGLEENFSNAEKEALATKKNDVYKKMIEQMSAADILPGIKTLLSDLKAKGILLGLASASQNGPNILEKLGLKDFFDTIVDPAKLAAGKPHPEIFETGAKQLNVSVQECIGIEDAAAGVQSINSAGMAAVAVGDKTTLRAAAKVVASTNELTADLLTAVWAESVEVY</sequence>